<dbReference type="AlphaFoldDB" id="B1Y2K9"/>
<dbReference type="KEGG" id="lch:Lcho_0953"/>
<sequence length="296" mass="33261">MDFADFKFGACVDWVEVRFDVPDPATRRDIEKKFGTGSHAKPLDANEEGYAHAFIVRIQDPARWADVRQKLDSVRARSVAATGIEIAFDAYARNPEAGAAKLPELCAHMLKGSRTPYIDARFMKGGKGTTRTFPRDFAGSIKLFSEDYLLYLGKLDSSHTQRIYFKTTDKNGKIKLPIKSQRARFENTYLGVSLNGVMSGSLREIIGDTDFSFREVEYIDDKAMLNQILRDSPRINASGRRRTEVGYREHPLNTKADSALNDRARDALRRLAKSWAAQDPLQKSGFSDFGPVALSH</sequence>
<reference evidence="1 2" key="1">
    <citation type="submission" date="2008-03" db="EMBL/GenBank/DDBJ databases">
        <title>Complete sequence of Leptothrix cholodnii SP-6.</title>
        <authorList>
            <consortium name="US DOE Joint Genome Institute"/>
            <person name="Copeland A."/>
            <person name="Lucas S."/>
            <person name="Lapidus A."/>
            <person name="Glavina del Rio T."/>
            <person name="Dalin E."/>
            <person name="Tice H."/>
            <person name="Bruce D."/>
            <person name="Goodwin L."/>
            <person name="Pitluck S."/>
            <person name="Chertkov O."/>
            <person name="Brettin T."/>
            <person name="Detter J.C."/>
            <person name="Han C."/>
            <person name="Kuske C.R."/>
            <person name="Schmutz J."/>
            <person name="Larimer F."/>
            <person name="Land M."/>
            <person name="Hauser L."/>
            <person name="Kyrpides N."/>
            <person name="Lykidis A."/>
            <person name="Emerson D."/>
            <person name="Richardson P."/>
        </authorList>
    </citation>
    <scope>NUCLEOTIDE SEQUENCE [LARGE SCALE GENOMIC DNA]</scope>
    <source>
        <strain evidence="2">ATCC 51168 / LMG 8142 / SP-6</strain>
    </source>
</reference>
<dbReference type="STRING" id="395495.Lcho_0953"/>
<dbReference type="EMBL" id="CP001013">
    <property type="protein sequence ID" value="ACB33225.1"/>
    <property type="molecule type" value="Genomic_DNA"/>
</dbReference>
<proteinExistence type="predicted"/>
<name>B1Y2K9_LEPCP</name>
<keyword evidence="2" id="KW-1185">Reference proteome</keyword>
<dbReference type="HOGENOM" id="CLU_939408_0_0_4"/>
<protein>
    <submittedName>
        <fullName evidence="1">Uncharacterized protein</fullName>
    </submittedName>
</protein>
<dbReference type="RefSeq" id="WP_012345987.1">
    <property type="nucleotide sequence ID" value="NC_010524.1"/>
</dbReference>
<dbReference type="OrthoDB" id="9152468at2"/>
<dbReference type="Proteomes" id="UP000001693">
    <property type="component" value="Chromosome"/>
</dbReference>
<accession>B1Y2K9</accession>
<evidence type="ECO:0000313" key="1">
    <source>
        <dbReference type="EMBL" id="ACB33225.1"/>
    </source>
</evidence>
<gene>
    <name evidence="1" type="ordered locus">Lcho_0953</name>
</gene>
<evidence type="ECO:0000313" key="2">
    <source>
        <dbReference type="Proteomes" id="UP000001693"/>
    </source>
</evidence>
<organism evidence="1 2">
    <name type="scientific">Leptothrix cholodnii (strain ATCC 51168 / LMG 8142 / SP-6)</name>
    <name type="common">Leptothrix discophora (strain SP-6)</name>
    <dbReference type="NCBI Taxonomy" id="395495"/>
    <lineage>
        <taxon>Bacteria</taxon>
        <taxon>Pseudomonadati</taxon>
        <taxon>Pseudomonadota</taxon>
        <taxon>Betaproteobacteria</taxon>
        <taxon>Burkholderiales</taxon>
        <taxon>Sphaerotilaceae</taxon>
        <taxon>Leptothrix</taxon>
    </lineage>
</organism>